<dbReference type="PANTHER" id="PTHR21442">
    <property type="entry name" value="CILIA- AND FLAGELLA-ASSOCIATED PROTEIN 206"/>
    <property type="match status" value="1"/>
</dbReference>
<evidence type="ECO:0000256" key="6">
    <source>
        <dbReference type="ARBA" id="ARBA00023069"/>
    </source>
</evidence>
<evidence type="ECO:0000313" key="10">
    <source>
        <dbReference type="Proteomes" id="UP000695022"/>
    </source>
</evidence>
<evidence type="ECO:0000256" key="5">
    <source>
        <dbReference type="ARBA" id="ARBA00022794"/>
    </source>
</evidence>
<comment type="function">
    <text evidence="9">Essential for sperm motility and is involved in the regulation of the beating frequency of motile cilia on the epithelial cells of the respiratory tract. Required for the establishment of radial spokes in sperm flagella.</text>
</comment>
<keyword evidence="6" id="KW-0969">Cilium</keyword>
<name>A0ABM1ECD7_PRICU</name>
<evidence type="ECO:0000256" key="9">
    <source>
        <dbReference type="ARBA" id="ARBA00045321"/>
    </source>
</evidence>
<evidence type="ECO:0000256" key="1">
    <source>
        <dbReference type="ARBA" id="ARBA00004430"/>
    </source>
</evidence>
<dbReference type="Pfam" id="PF12018">
    <property type="entry name" value="FAP206"/>
    <property type="match status" value="1"/>
</dbReference>
<sequence>MVIAKAWSGRRDIFVDAVKATIIDPENHFGLEKTLSKEDVLTLIKVCVSKLLDKKSPALDTVKMQVYHDLNYTTRSELLEEHIVAFELRLQPIVREVTDSRARNRDELELLYRKVVSCILLRSGLGSPTEITIVREATAALQSIFPQNELGTFLALKKRDKETQLQEFTRIVTGIRLFNRDCGKGGFGIDDLPTILKEAISATLQSIEESRKHVVEKANCYTAILEKCQSENPINGCDTVDCNLLTAAMYNARQYEAFITCTQEDMVTSKEQVDKLLQHYSNAIQQLHNTVQGRSAVPTAAVYPLFIELSQAWTGFQNEMVVMGVLTNIYQNLLQFIECHEDLIPQEDISRVLEGEVVHSNEERRKLALSKGKVVPHDFPTMDFVFPNSVNNFEQFDIQYKGYCGWALVKFEGLLLPGNPDIGVLNYNNNFYTFCSKEAAYEFSQDPPMYITHVGDLARKHPELIQLLELHSQFATITPRMQVRSPSINKPVARSDGGTQTDTHIQEAYTDPLYQWNEWELRRKAMKLANLRTKVTHSTQTVLSHMKRDNATQVYLPRDGASQTKEDAATSVPCPHTFVAGLRGGGTHKSQPTVMTKVDLTLDIEQVLS</sequence>
<dbReference type="Proteomes" id="UP000695022">
    <property type="component" value="Unplaced"/>
</dbReference>
<evidence type="ECO:0000256" key="3">
    <source>
        <dbReference type="ARBA" id="ARBA00021602"/>
    </source>
</evidence>
<dbReference type="InterPro" id="IPR021897">
    <property type="entry name" value="FAP206"/>
</dbReference>
<accession>A0ABM1ECD7</accession>
<gene>
    <name evidence="11" type="primary">LOC106810902</name>
</gene>
<evidence type="ECO:0000256" key="2">
    <source>
        <dbReference type="ARBA" id="ARBA00010500"/>
    </source>
</evidence>
<reference evidence="11" key="1">
    <citation type="submission" date="2025-08" db="UniProtKB">
        <authorList>
            <consortium name="RefSeq"/>
        </authorList>
    </citation>
    <scope>IDENTIFICATION</scope>
</reference>
<evidence type="ECO:0000256" key="7">
    <source>
        <dbReference type="ARBA" id="ARBA00023212"/>
    </source>
</evidence>
<evidence type="ECO:0000256" key="4">
    <source>
        <dbReference type="ARBA" id="ARBA00022490"/>
    </source>
</evidence>
<keyword evidence="8" id="KW-0966">Cell projection</keyword>
<dbReference type="GeneID" id="106810902"/>
<dbReference type="PANTHER" id="PTHR21442:SF0">
    <property type="entry name" value="CILIA- AND FLAGELLA-ASSOCIATED PROTEIN 206"/>
    <property type="match status" value="1"/>
</dbReference>
<dbReference type="RefSeq" id="XP_014669858.1">
    <property type="nucleotide sequence ID" value="XM_014814372.1"/>
</dbReference>
<comment type="similarity">
    <text evidence="2">Belongs to the CFAP206 family.</text>
</comment>
<keyword evidence="10" id="KW-1185">Reference proteome</keyword>
<proteinExistence type="inferred from homology"/>
<keyword evidence="7" id="KW-0206">Cytoskeleton</keyword>
<dbReference type="PROSITE" id="PS50890">
    <property type="entry name" value="PUA"/>
    <property type="match status" value="1"/>
</dbReference>
<comment type="subcellular location">
    <subcellularLocation>
        <location evidence="1">Cytoplasm</location>
        <location evidence="1">Cytoskeleton</location>
        <location evidence="1">Cilium axoneme</location>
    </subcellularLocation>
</comment>
<keyword evidence="4" id="KW-0963">Cytoplasm</keyword>
<organism evidence="10 11">
    <name type="scientific">Priapulus caudatus</name>
    <name type="common">Priapulid worm</name>
    <dbReference type="NCBI Taxonomy" id="37621"/>
    <lineage>
        <taxon>Eukaryota</taxon>
        <taxon>Metazoa</taxon>
        <taxon>Ecdysozoa</taxon>
        <taxon>Scalidophora</taxon>
        <taxon>Priapulida</taxon>
        <taxon>Priapulimorpha</taxon>
        <taxon>Priapulimorphida</taxon>
        <taxon>Priapulidae</taxon>
        <taxon>Priapulus</taxon>
    </lineage>
</organism>
<evidence type="ECO:0000256" key="8">
    <source>
        <dbReference type="ARBA" id="ARBA00023273"/>
    </source>
</evidence>
<evidence type="ECO:0000313" key="11">
    <source>
        <dbReference type="RefSeq" id="XP_014669858.1"/>
    </source>
</evidence>
<protein>
    <recommendedName>
        <fullName evidence="3">Cilia- and flagella-associated protein 206</fullName>
    </recommendedName>
</protein>
<keyword evidence="5" id="KW-0970">Cilium biogenesis/degradation</keyword>